<dbReference type="STRING" id="65357.A0A024GPE7"/>
<evidence type="ECO:0000313" key="3">
    <source>
        <dbReference type="Proteomes" id="UP000053237"/>
    </source>
</evidence>
<dbReference type="InterPro" id="IPR011599">
    <property type="entry name" value="PFD_alpha_archaea"/>
</dbReference>
<dbReference type="GO" id="GO:0006457">
    <property type="term" value="P:protein folding"/>
    <property type="evidence" value="ECO:0007669"/>
    <property type="project" value="InterPro"/>
</dbReference>
<gene>
    <name evidence="2" type="ORF">BN9_097830</name>
</gene>
<dbReference type="InterPro" id="IPR009053">
    <property type="entry name" value="Prefoldin"/>
</dbReference>
<comment type="caution">
    <text evidence="2">The sequence shown here is derived from an EMBL/GenBank/DDBJ whole genome shotgun (WGS) entry which is preliminary data.</text>
</comment>
<dbReference type="GO" id="GO:1990114">
    <property type="term" value="P:RNA polymerase II core complex assembly"/>
    <property type="evidence" value="ECO:0007669"/>
    <property type="project" value="TreeGrafter"/>
</dbReference>
<dbReference type="GO" id="GO:0016272">
    <property type="term" value="C:prefoldin complex"/>
    <property type="evidence" value="ECO:0007669"/>
    <property type="project" value="InterPro"/>
</dbReference>
<evidence type="ECO:0000313" key="2">
    <source>
        <dbReference type="EMBL" id="CCI48605.1"/>
    </source>
</evidence>
<dbReference type="InParanoid" id="A0A024GPE7"/>
<dbReference type="SUPFAM" id="SSF46579">
    <property type="entry name" value="Prefoldin"/>
    <property type="match status" value="1"/>
</dbReference>
<sequence length="159" mass="17767">MTDTNQSEREVNLVDLSLQQLNSLKSQLENEVKQIGNSLGGLYEAKTRFQHSKEAIQTLQTCDNKKEVLVPLTSSMFAYGQLSATDEITVDIGTGYYMEYKSDDAKKFVDRKVEFLDTNIASIKEILEGKRKTLGGVMYIMQGKLQSLQSSEAKANANV</sequence>
<dbReference type="Proteomes" id="UP000053237">
    <property type="component" value="Unassembled WGS sequence"/>
</dbReference>
<dbReference type="OrthoDB" id="10267474at2759"/>
<dbReference type="PANTHER" id="PTHR12674:SF2">
    <property type="entry name" value="PREFOLDIN SUBUNIT 5"/>
    <property type="match status" value="1"/>
</dbReference>
<dbReference type="EMBL" id="CAIX01000238">
    <property type="protein sequence ID" value="CCI48605.1"/>
    <property type="molecule type" value="Genomic_DNA"/>
</dbReference>
<dbReference type="GO" id="GO:0005737">
    <property type="term" value="C:cytoplasm"/>
    <property type="evidence" value="ECO:0007669"/>
    <property type="project" value="TreeGrafter"/>
</dbReference>
<reference evidence="2 3" key="1">
    <citation type="submission" date="2012-05" db="EMBL/GenBank/DDBJ databases">
        <title>Recombination and specialization in a pathogen metapopulation.</title>
        <authorList>
            <person name="Gardiner A."/>
            <person name="Kemen E."/>
            <person name="Schultz-Larsen T."/>
            <person name="MacLean D."/>
            <person name="Van Oosterhout C."/>
            <person name="Jones J.D.G."/>
        </authorList>
    </citation>
    <scope>NUCLEOTIDE SEQUENCE [LARGE SCALE GENOMIC DNA]</scope>
    <source>
        <strain evidence="2 3">Ac Nc2</strain>
    </source>
</reference>
<dbReference type="Gene3D" id="1.10.287.370">
    <property type="match status" value="1"/>
</dbReference>
<keyword evidence="3" id="KW-1185">Reference proteome</keyword>
<name>A0A024GPE7_9STRA</name>
<evidence type="ECO:0000256" key="1">
    <source>
        <dbReference type="ARBA" id="ARBA00010048"/>
    </source>
</evidence>
<dbReference type="GO" id="GO:0051082">
    <property type="term" value="F:unfolded protein binding"/>
    <property type="evidence" value="ECO:0007669"/>
    <property type="project" value="InterPro"/>
</dbReference>
<dbReference type="PANTHER" id="PTHR12674">
    <property type="entry name" value="PREFOLDIN SUBUNIT 5"/>
    <property type="match status" value="1"/>
</dbReference>
<dbReference type="Pfam" id="PF02996">
    <property type="entry name" value="Prefoldin"/>
    <property type="match status" value="1"/>
</dbReference>
<dbReference type="InterPro" id="IPR004127">
    <property type="entry name" value="Prefoldin_subunit_alpha"/>
</dbReference>
<dbReference type="AlphaFoldDB" id="A0A024GPE7"/>
<dbReference type="CDD" id="cd23157">
    <property type="entry name" value="Prefoldin_5"/>
    <property type="match status" value="1"/>
</dbReference>
<protein>
    <recommendedName>
        <fullName evidence="4">Prefoldin subunit 5</fullName>
    </recommendedName>
</protein>
<accession>A0A024GPE7</accession>
<evidence type="ECO:0008006" key="4">
    <source>
        <dbReference type="Google" id="ProtNLM"/>
    </source>
</evidence>
<comment type="similarity">
    <text evidence="1">Belongs to the prefoldin subunit alpha family.</text>
</comment>
<proteinExistence type="inferred from homology"/>
<dbReference type="GO" id="GO:1990113">
    <property type="term" value="P:RNA polymerase I assembly"/>
    <property type="evidence" value="ECO:0007669"/>
    <property type="project" value="TreeGrafter"/>
</dbReference>
<dbReference type="NCBIfam" id="TIGR00293">
    <property type="entry name" value="prefoldin subunit alpha"/>
    <property type="match status" value="1"/>
</dbReference>
<organism evidence="2 3">
    <name type="scientific">Albugo candida</name>
    <dbReference type="NCBI Taxonomy" id="65357"/>
    <lineage>
        <taxon>Eukaryota</taxon>
        <taxon>Sar</taxon>
        <taxon>Stramenopiles</taxon>
        <taxon>Oomycota</taxon>
        <taxon>Peronosporomycetes</taxon>
        <taxon>Albuginales</taxon>
        <taxon>Albuginaceae</taxon>
        <taxon>Albugo</taxon>
    </lineage>
</organism>
<dbReference type="GO" id="GO:1990115">
    <property type="term" value="P:RNA polymerase III assembly"/>
    <property type="evidence" value="ECO:0007669"/>
    <property type="project" value="TreeGrafter"/>
</dbReference>